<reference evidence="3 4" key="1">
    <citation type="submission" date="2019-10" db="EMBL/GenBank/DDBJ databases">
        <authorList>
            <person name="Wolf R A."/>
        </authorList>
    </citation>
    <scope>NUCLEOTIDE SEQUENCE [LARGE SCALE GENOMIC DNA]</scope>
    <source>
        <strain evidence="3">Collinsella_aerofaciens_MC2</strain>
    </source>
</reference>
<dbReference type="EMBL" id="CABWIE010000030">
    <property type="protein sequence ID" value="VWL99199.1"/>
    <property type="molecule type" value="Genomic_DNA"/>
</dbReference>
<evidence type="ECO:0000313" key="3">
    <source>
        <dbReference type="EMBL" id="VWL99199.1"/>
    </source>
</evidence>
<dbReference type="InterPro" id="IPR027417">
    <property type="entry name" value="P-loop_NTPase"/>
</dbReference>
<accession>A0A5K1J7Q2</accession>
<dbReference type="InterPro" id="IPR025420">
    <property type="entry name" value="DUF4143"/>
</dbReference>
<protein>
    <submittedName>
        <fullName evidence="3">AAA domain protein</fullName>
    </submittedName>
</protein>
<name>A0A5K1J7Q2_9ACTN</name>
<feature type="domain" description="AAA" evidence="1">
    <location>
        <begin position="19"/>
        <end position="152"/>
    </location>
</feature>
<feature type="domain" description="DUF4143" evidence="2">
    <location>
        <begin position="225"/>
        <end position="390"/>
    </location>
</feature>
<evidence type="ECO:0000259" key="1">
    <source>
        <dbReference type="Pfam" id="PF13173"/>
    </source>
</evidence>
<gene>
    <name evidence="3" type="ORF">KCJAJFAP_00511</name>
</gene>
<dbReference type="Pfam" id="PF13635">
    <property type="entry name" value="DUF4143"/>
    <property type="match status" value="1"/>
</dbReference>
<dbReference type="Gene3D" id="3.40.50.300">
    <property type="entry name" value="P-loop containing nucleotide triphosphate hydrolases"/>
    <property type="match status" value="1"/>
</dbReference>
<evidence type="ECO:0000313" key="4">
    <source>
        <dbReference type="Proteomes" id="UP000361836"/>
    </source>
</evidence>
<dbReference type="SUPFAM" id="SSF52540">
    <property type="entry name" value="P-loop containing nucleoside triphosphate hydrolases"/>
    <property type="match status" value="1"/>
</dbReference>
<dbReference type="PANTHER" id="PTHR33295:SF7">
    <property type="entry name" value="ATPASE"/>
    <property type="match status" value="1"/>
</dbReference>
<sequence length="440" mass="49046">MLQRKSKAQFESWLASSPNKALLVKGARQVGKSYLVNVFASESFENVVTFDLIADASVRESFLAAKSADDLLMRMSIAATQPMVANKTVVVIDEVQRCPNVVTFIKYLVQRGDFRYILTGSLLGVELEGIDSLPVGYVEQVQMYPLDFEEFCWANGVGASVFDMLRGCLKDEGELPGYLYDRLLDLFHQYVVVGGMPDAVNSFLATRNVDEVRNIHRDLHALYRDDIAKYAPPELRLVILDIYDLIPSEAGSKNKRFKLSSINGVKRFSQVTDHFLWLSEAGVALPVYNVTAPVAPLLLGEQRNLFKLFYLDTGMLMSSYSKRVAQGVFDGEAEDAFGMNMGAAFEGFVAQELKAHGFRLRYFTSKKVGELDFVEETLDREVFAIEVKSGKSFKSHAALDNALATKGYGIDRALVLAECNLHRDGDVLYLPIFMAGLLEP</sequence>
<dbReference type="InterPro" id="IPR041682">
    <property type="entry name" value="AAA_14"/>
</dbReference>
<dbReference type="RefSeq" id="WP_152076716.1">
    <property type="nucleotide sequence ID" value="NZ_CAAKNU010000071.1"/>
</dbReference>
<keyword evidence="4" id="KW-1185">Reference proteome</keyword>
<proteinExistence type="predicted"/>
<evidence type="ECO:0000259" key="2">
    <source>
        <dbReference type="Pfam" id="PF13635"/>
    </source>
</evidence>
<dbReference type="PANTHER" id="PTHR33295">
    <property type="entry name" value="ATPASE"/>
    <property type="match status" value="1"/>
</dbReference>
<organism evidence="3 4">
    <name type="scientific">Collinsella aerofaciens</name>
    <dbReference type="NCBI Taxonomy" id="74426"/>
    <lineage>
        <taxon>Bacteria</taxon>
        <taxon>Bacillati</taxon>
        <taxon>Actinomycetota</taxon>
        <taxon>Coriobacteriia</taxon>
        <taxon>Coriobacteriales</taxon>
        <taxon>Coriobacteriaceae</taxon>
        <taxon>Collinsella</taxon>
    </lineage>
</organism>
<dbReference type="Proteomes" id="UP000361836">
    <property type="component" value="Unassembled WGS sequence"/>
</dbReference>
<dbReference type="Pfam" id="PF13173">
    <property type="entry name" value="AAA_14"/>
    <property type="match status" value="1"/>
</dbReference>
<dbReference type="AlphaFoldDB" id="A0A5K1J7Q2"/>